<evidence type="ECO:0000313" key="2">
    <source>
        <dbReference type="Proteomes" id="UP001499930"/>
    </source>
</evidence>
<reference evidence="1 2" key="1">
    <citation type="journal article" date="2019" name="Int. J. Syst. Evol. Microbiol.">
        <title>The Global Catalogue of Microorganisms (GCM) 10K type strain sequencing project: providing services to taxonomists for standard genome sequencing and annotation.</title>
        <authorList>
            <consortium name="The Broad Institute Genomics Platform"/>
            <consortium name="The Broad Institute Genome Sequencing Center for Infectious Disease"/>
            <person name="Wu L."/>
            <person name="Ma J."/>
        </authorList>
    </citation>
    <scope>NUCLEOTIDE SEQUENCE [LARGE SCALE GENOMIC DNA]</scope>
    <source>
        <strain evidence="1 2">JCM 3106</strain>
    </source>
</reference>
<accession>A0ABN3XQ16</accession>
<comment type="caution">
    <text evidence="1">The sequence shown here is derived from an EMBL/GenBank/DDBJ whole genome shotgun (WGS) entry which is preliminary data.</text>
</comment>
<gene>
    <name evidence="1" type="ORF">GCM10017559_02300</name>
</gene>
<name>A0ABN3XQ16_9ACTN</name>
<keyword evidence="2" id="KW-1185">Reference proteome</keyword>
<protein>
    <submittedName>
        <fullName evidence="1">Uncharacterized protein</fullName>
    </submittedName>
</protein>
<sequence length="60" mass="6706">MCKRPGHLLVLGRRVASLGAVVELWVQMTISNAFILTAGTEPGKVHRARLRRLVRSILTR</sequence>
<proteinExistence type="predicted"/>
<organism evidence="1 2">
    <name type="scientific">Streptosporangium longisporum</name>
    <dbReference type="NCBI Taxonomy" id="46187"/>
    <lineage>
        <taxon>Bacteria</taxon>
        <taxon>Bacillati</taxon>
        <taxon>Actinomycetota</taxon>
        <taxon>Actinomycetes</taxon>
        <taxon>Streptosporangiales</taxon>
        <taxon>Streptosporangiaceae</taxon>
        <taxon>Streptosporangium</taxon>
    </lineage>
</organism>
<dbReference type="EMBL" id="BAAAWD010000002">
    <property type="protein sequence ID" value="GAA2986235.1"/>
    <property type="molecule type" value="Genomic_DNA"/>
</dbReference>
<evidence type="ECO:0000313" key="1">
    <source>
        <dbReference type="EMBL" id="GAA2986235.1"/>
    </source>
</evidence>
<dbReference type="Proteomes" id="UP001499930">
    <property type="component" value="Unassembled WGS sequence"/>
</dbReference>